<dbReference type="EMBL" id="GL629747">
    <property type="protein sequence ID" value="EFX05178.1"/>
    <property type="molecule type" value="Genomic_DNA"/>
</dbReference>
<keyword evidence="2" id="KW-0521">NADP</keyword>
<dbReference type="eggNOG" id="KOG0725">
    <property type="taxonomic scope" value="Eukaryota"/>
</dbReference>
<gene>
    <name evidence="4" type="ORF">CMQ_1814</name>
</gene>
<dbReference type="Gene3D" id="3.40.50.720">
    <property type="entry name" value="NAD(P)-binding Rossmann-like Domain"/>
    <property type="match status" value="1"/>
</dbReference>
<dbReference type="GeneID" id="25974734"/>
<dbReference type="InterPro" id="IPR002347">
    <property type="entry name" value="SDR_fam"/>
</dbReference>
<comment type="similarity">
    <text evidence="1">Belongs to the short-chain dehydrogenases/reductases (SDR) family.</text>
</comment>
<dbReference type="STRING" id="655863.F0XAY2"/>
<evidence type="ECO:0000256" key="3">
    <source>
        <dbReference type="ARBA" id="ARBA00023002"/>
    </source>
</evidence>
<proteinExistence type="inferred from homology"/>
<reference evidence="4 5" key="1">
    <citation type="journal article" date="2011" name="Proc. Natl. Acad. Sci. U.S.A.">
        <title>Genome and transcriptome analyses of the mountain pine beetle-fungal symbiont Grosmannia clavigera, a lodgepole pine pathogen.</title>
        <authorList>
            <person name="DiGuistini S."/>
            <person name="Wang Y."/>
            <person name="Liao N.Y."/>
            <person name="Taylor G."/>
            <person name="Tanguay P."/>
            <person name="Feau N."/>
            <person name="Henrissat B."/>
            <person name="Chan S.K."/>
            <person name="Hesse-Orce U."/>
            <person name="Alamouti S.M."/>
            <person name="Tsui C.K.M."/>
            <person name="Docking R.T."/>
            <person name="Levasseur A."/>
            <person name="Haridas S."/>
            <person name="Robertson G."/>
            <person name="Birol I."/>
            <person name="Holt R.A."/>
            <person name="Marra M.A."/>
            <person name="Hamelin R.C."/>
            <person name="Hirst M."/>
            <person name="Jones S.J.M."/>
            <person name="Bohlmann J."/>
            <person name="Breuil C."/>
        </authorList>
    </citation>
    <scope>NUCLEOTIDE SEQUENCE [LARGE SCALE GENOMIC DNA]</scope>
    <source>
        <strain evidence="5">kw1407 / UAMH 11150</strain>
    </source>
</reference>
<sequence length="249" mass="26357">MALNGKVALVTGGAKNLGADIAHELASVGASLALHYNSDKTKADATKTEAALKKAFPNVKVRFYQGDLTTATAVEKLFASVGKDFGGIDIVVNTVGKVLKKPITEISEEEYDSMFAVNSKSAFFILKEGAKHVRDGGKIVTVVTALLAAYTGYYTSYAGSKAPVEHFTRGVSKELQPRGVSVNAIAPGPMDTPFFYGQGPEAVAYHKSQALGGRLTDTKDIAPIVRFLVTEGGWVTGQTIFANGGYTTR</sequence>
<keyword evidence="5" id="KW-1185">Reference proteome</keyword>
<dbReference type="HOGENOM" id="CLU_010194_1_3_1"/>
<dbReference type="FunFam" id="3.40.50.720:FF:000084">
    <property type="entry name" value="Short-chain dehydrogenase reductase"/>
    <property type="match status" value="1"/>
</dbReference>
<evidence type="ECO:0000313" key="5">
    <source>
        <dbReference type="Proteomes" id="UP000007796"/>
    </source>
</evidence>
<evidence type="ECO:0000313" key="4">
    <source>
        <dbReference type="EMBL" id="EFX05178.1"/>
    </source>
</evidence>
<dbReference type="SUPFAM" id="SSF51735">
    <property type="entry name" value="NAD(P)-binding Rossmann-fold domains"/>
    <property type="match status" value="1"/>
</dbReference>
<evidence type="ECO:0000256" key="1">
    <source>
        <dbReference type="ARBA" id="ARBA00006484"/>
    </source>
</evidence>
<dbReference type="PANTHER" id="PTHR48107:SF7">
    <property type="entry name" value="RE15974P"/>
    <property type="match status" value="1"/>
</dbReference>
<dbReference type="GO" id="GO:0016614">
    <property type="term" value="F:oxidoreductase activity, acting on CH-OH group of donors"/>
    <property type="evidence" value="ECO:0007669"/>
    <property type="project" value="UniProtKB-ARBA"/>
</dbReference>
<dbReference type="PRINTS" id="PR00081">
    <property type="entry name" value="GDHRDH"/>
</dbReference>
<keyword evidence="3" id="KW-0560">Oxidoreductase</keyword>
<protein>
    <submittedName>
        <fullName evidence="4">Short chain dehydrogenase reductase</fullName>
    </submittedName>
</protein>
<dbReference type="PRINTS" id="PR00080">
    <property type="entry name" value="SDRFAMILY"/>
</dbReference>
<accession>F0XAY2</accession>
<organism evidence="5">
    <name type="scientific">Grosmannia clavigera (strain kw1407 / UAMH 11150)</name>
    <name type="common">Blue stain fungus</name>
    <name type="synonym">Graphiocladiella clavigera</name>
    <dbReference type="NCBI Taxonomy" id="655863"/>
    <lineage>
        <taxon>Eukaryota</taxon>
        <taxon>Fungi</taxon>
        <taxon>Dikarya</taxon>
        <taxon>Ascomycota</taxon>
        <taxon>Pezizomycotina</taxon>
        <taxon>Sordariomycetes</taxon>
        <taxon>Sordariomycetidae</taxon>
        <taxon>Ophiostomatales</taxon>
        <taxon>Ophiostomataceae</taxon>
        <taxon>Leptographium</taxon>
    </lineage>
</organism>
<dbReference type="NCBIfam" id="NF009385">
    <property type="entry name" value="PRK12744.1"/>
    <property type="match status" value="1"/>
</dbReference>
<name>F0XAY2_GROCL</name>
<dbReference type="OrthoDB" id="47007at2759"/>
<dbReference type="InterPro" id="IPR036291">
    <property type="entry name" value="NAD(P)-bd_dom_sf"/>
</dbReference>
<dbReference type="InParanoid" id="F0XAY2"/>
<dbReference type="AlphaFoldDB" id="F0XAY2"/>
<dbReference type="PANTHER" id="PTHR48107">
    <property type="entry name" value="NADPH-DEPENDENT ALDEHYDE REDUCTASE-LIKE PROTEIN, CHLOROPLASTIC-RELATED"/>
    <property type="match status" value="1"/>
</dbReference>
<dbReference type="Proteomes" id="UP000007796">
    <property type="component" value="Unassembled WGS sequence"/>
</dbReference>
<dbReference type="RefSeq" id="XP_014174660.1">
    <property type="nucleotide sequence ID" value="XM_014319185.1"/>
</dbReference>
<dbReference type="Pfam" id="PF13561">
    <property type="entry name" value="adh_short_C2"/>
    <property type="match status" value="1"/>
</dbReference>
<evidence type="ECO:0000256" key="2">
    <source>
        <dbReference type="ARBA" id="ARBA00022857"/>
    </source>
</evidence>